<keyword evidence="3" id="KW-1185">Reference proteome</keyword>
<dbReference type="AlphaFoldDB" id="A0A2W7N8M4"/>
<evidence type="ECO:0000256" key="1">
    <source>
        <dbReference type="PROSITE-ProRule" id="PRU00339"/>
    </source>
</evidence>
<dbReference type="PANTHER" id="PTHR12558:SF13">
    <property type="entry name" value="CELL DIVISION CYCLE PROTEIN 27 HOMOLOG"/>
    <property type="match status" value="1"/>
</dbReference>
<dbReference type="OrthoDB" id="9803982at2"/>
<protein>
    <submittedName>
        <fullName evidence="2">Tetratricopeptide repeat protein</fullName>
    </submittedName>
</protein>
<dbReference type="Gene3D" id="1.25.40.10">
    <property type="entry name" value="Tetratricopeptide repeat domain"/>
    <property type="match status" value="1"/>
</dbReference>
<feature type="repeat" description="TPR" evidence="1">
    <location>
        <begin position="595"/>
        <end position="628"/>
    </location>
</feature>
<reference evidence="2 3" key="1">
    <citation type="submission" date="2018-06" db="EMBL/GenBank/DDBJ databases">
        <title>Genomic Encyclopedia of Archaeal and Bacterial Type Strains, Phase II (KMG-II): from individual species to whole genera.</title>
        <authorList>
            <person name="Goeker M."/>
        </authorList>
    </citation>
    <scope>NUCLEOTIDE SEQUENCE [LARGE SCALE GENOMIC DNA]</scope>
    <source>
        <strain evidence="2 3">DSM 6779</strain>
    </source>
</reference>
<keyword evidence="1" id="KW-0802">TPR repeat</keyword>
<name>A0A2W7N8M4_9BACT</name>
<accession>A0A2W7N8M4</accession>
<gene>
    <name evidence="2" type="ORF">LX69_02374</name>
</gene>
<dbReference type="Pfam" id="PF13174">
    <property type="entry name" value="TPR_6"/>
    <property type="match status" value="1"/>
</dbReference>
<dbReference type="RefSeq" id="WP_111446226.1">
    <property type="nucleotide sequence ID" value="NZ_QKZK01000019.1"/>
</dbReference>
<evidence type="ECO:0000313" key="3">
    <source>
        <dbReference type="Proteomes" id="UP000249239"/>
    </source>
</evidence>
<comment type="caution">
    <text evidence="2">The sequence shown here is derived from an EMBL/GenBank/DDBJ whole genome shotgun (WGS) entry which is preliminary data.</text>
</comment>
<dbReference type="EMBL" id="QKZK01000019">
    <property type="protein sequence ID" value="PZX14547.1"/>
    <property type="molecule type" value="Genomic_DNA"/>
</dbReference>
<sequence>MNTTQIRQAQPTLHQHLAGKRIKDALDFLEPLVRATQRGDLIDARYNLELSYKSILKYTTEGINDPERQKIYNHLLISIYQLTDAVMERLGFIHLPDMAYELMRQRVNQPQPTIDEQMEALLHEYETAKLKSSAMPEIVLTQEFTRTEESLFVSAWIEGDSQSDALRRLFDNEEVPWHSQALVVSALFLLLMRKWDLPLMLLLLDLTHHPRHQVQMRALTAVIPVLQKYDRRLWLFPEITDRLHAISHDTVLSSHIQTLFIQLIRTRETEKISTKLRDEILPEVIKVHPILKEKLDLDNLAPDSGDDKNPEWEEVFAGSPGLLEKLEEITKWQMEGADVFLTTFQMLKHFPFFNRVSNWFIPFVPTHPVVTEALNDSGPALRHSGLLDHIAHAGALCNSDKYSLMLGIPLMPTAQRDMMGQFFGNELKQMDEIHQDELLINPAKRDLAVSNQYIQDLYRFFRIYPNRHQFEDVFAGKMDYYKNDFFKHLFHDLAPLEQMGEFLFNKGYYPEALEIFILLSDATPDHVGYTQKMAYARLQLKQYPQALQHFLKADLLQPDKAWTLKKIALCYKHLQQPAKALDYYQRAAQLTPDSLPTQAAIGHCLLELGNHEEALRHYFKVEYLAPANTRVWRPIAWCSLVTGKLDQAEKYCKKLIDTEKNAHDWINLGHVHLCRGDKKEALACYRQSILNGHTIEAFLKIFEEDIKQLALNGIPTDDLPILLDQLRYSI</sequence>
<evidence type="ECO:0000313" key="2">
    <source>
        <dbReference type="EMBL" id="PZX14547.1"/>
    </source>
</evidence>
<dbReference type="Proteomes" id="UP000249239">
    <property type="component" value="Unassembled WGS sequence"/>
</dbReference>
<dbReference type="SUPFAM" id="SSF48452">
    <property type="entry name" value="TPR-like"/>
    <property type="match status" value="1"/>
</dbReference>
<dbReference type="InterPro" id="IPR011990">
    <property type="entry name" value="TPR-like_helical_dom_sf"/>
</dbReference>
<organism evidence="2 3">
    <name type="scientific">Breznakibacter xylanolyticus</name>
    <dbReference type="NCBI Taxonomy" id="990"/>
    <lineage>
        <taxon>Bacteria</taxon>
        <taxon>Pseudomonadati</taxon>
        <taxon>Bacteroidota</taxon>
        <taxon>Bacteroidia</taxon>
        <taxon>Marinilabiliales</taxon>
        <taxon>Marinilabiliaceae</taxon>
        <taxon>Breznakibacter</taxon>
    </lineage>
</organism>
<dbReference type="PROSITE" id="PS50005">
    <property type="entry name" value="TPR"/>
    <property type="match status" value="2"/>
</dbReference>
<dbReference type="InterPro" id="IPR019734">
    <property type="entry name" value="TPR_rpt"/>
</dbReference>
<dbReference type="PANTHER" id="PTHR12558">
    <property type="entry name" value="CELL DIVISION CYCLE 16,23,27"/>
    <property type="match status" value="1"/>
</dbReference>
<feature type="repeat" description="TPR" evidence="1">
    <location>
        <begin position="561"/>
        <end position="594"/>
    </location>
</feature>
<proteinExistence type="predicted"/>
<dbReference type="SMART" id="SM00028">
    <property type="entry name" value="TPR"/>
    <property type="match status" value="4"/>
</dbReference>